<evidence type="ECO:0000256" key="1">
    <source>
        <dbReference type="ARBA" id="ARBA00022723"/>
    </source>
</evidence>
<keyword evidence="3 4" id="KW-0862">Zinc</keyword>
<proteinExistence type="inferred from homology"/>
<dbReference type="EMBL" id="JAAFYZ010000115">
    <property type="protein sequence ID" value="MBS2550792.1"/>
    <property type="molecule type" value="Genomic_DNA"/>
</dbReference>
<dbReference type="InterPro" id="IPR017810">
    <property type="entry name" value="Mycothiol_biosynthesis_MshB"/>
</dbReference>
<evidence type="ECO:0000313" key="6">
    <source>
        <dbReference type="Proteomes" id="UP000730482"/>
    </source>
</evidence>
<dbReference type="Proteomes" id="UP000730482">
    <property type="component" value="Unassembled WGS sequence"/>
</dbReference>
<dbReference type="NCBIfam" id="TIGR03445">
    <property type="entry name" value="mycothiol_MshB"/>
    <property type="match status" value="1"/>
</dbReference>
<dbReference type="PANTHER" id="PTHR12993:SF26">
    <property type="entry name" value="1D-MYO-INOSITOL 2-ACETAMIDO-2-DEOXY-ALPHA-D-GLUCOPYRANOSIDE DEACETYLASE"/>
    <property type="match status" value="1"/>
</dbReference>
<keyword evidence="1 4" id="KW-0479">Metal-binding</keyword>
<comment type="caution">
    <text evidence="5">The sequence shown here is derived from an EMBL/GenBank/DDBJ whole genome shotgun (WGS) entry which is preliminary data.</text>
</comment>
<feature type="binding site" evidence="4">
    <location>
        <position position="31"/>
    </location>
    <ligand>
        <name>Zn(2+)</name>
        <dbReference type="ChEBI" id="CHEBI:29105"/>
    </ligand>
</feature>
<comment type="function">
    <text evidence="4">Catalyzes the deacetylation of 1D-myo-inositol 2-acetamido-2-deoxy-alpha-D-glucopyranoside (GlcNAc-Ins) in the mycothiol biosynthesis pathway.</text>
</comment>
<dbReference type="InterPro" id="IPR024078">
    <property type="entry name" value="LmbE-like_dom_sf"/>
</dbReference>
<dbReference type="GO" id="GO:0035595">
    <property type="term" value="F:N-acetylglucosaminylinositol deacetylase activity"/>
    <property type="evidence" value="ECO:0007669"/>
    <property type="project" value="UniProtKB-EC"/>
</dbReference>
<comment type="catalytic activity">
    <reaction evidence="4">
        <text>1D-myo-inositol 2-acetamido-2-deoxy-alpha-D-glucopyranoside + H2O = 1D-myo-inositol 2-amino-2-deoxy-alpha-D-glucopyranoside + acetate</text>
        <dbReference type="Rhea" id="RHEA:26180"/>
        <dbReference type="ChEBI" id="CHEBI:15377"/>
        <dbReference type="ChEBI" id="CHEBI:30089"/>
        <dbReference type="ChEBI" id="CHEBI:52442"/>
        <dbReference type="ChEBI" id="CHEBI:58886"/>
        <dbReference type="EC" id="3.5.1.103"/>
    </reaction>
</comment>
<reference evidence="5 6" key="1">
    <citation type="submission" date="2020-02" db="EMBL/GenBank/DDBJ databases">
        <title>Acidophilic actinobacteria isolated from forest soil.</title>
        <authorList>
            <person name="Golinska P."/>
        </authorList>
    </citation>
    <scope>NUCLEOTIDE SEQUENCE [LARGE SCALE GENOMIC DNA]</scope>
    <source>
        <strain evidence="5 6">NL8</strain>
    </source>
</reference>
<comment type="cofactor">
    <cofactor evidence="4">
        <name>Zn(2+)</name>
        <dbReference type="ChEBI" id="CHEBI:29105"/>
    </cofactor>
    <text evidence="4">Binds 1 zinc ion per subunit.</text>
</comment>
<feature type="binding site" evidence="4">
    <location>
        <position position="34"/>
    </location>
    <ligand>
        <name>Zn(2+)</name>
        <dbReference type="ChEBI" id="CHEBI:29105"/>
    </ligand>
</feature>
<dbReference type="InterPro" id="IPR003737">
    <property type="entry name" value="GlcNAc_PI_deacetylase-related"/>
</dbReference>
<keyword evidence="2 4" id="KW-0378">Hydrolase</keyword>
<name>A0ABS5KXK1_9ACTN</name>
<dbReference type="Gene3D" id="3.40.50.10320">
    <property type="entry name" value="LmbE-like"/>
    <property type="match status" value="1"/>
</dbReference>
<dbReference type="HAMAP" id="MF_01696">
    <property type="entry name" value="MshB"/>
    <property type="match status" value="1"/>
</dbReference>
<dbReference type="SUPFAM" id="SSF102588">
    <property type="entry name" value="LmbE-like"/>
    <property type="match status" value="1"/>
</dbReference>
<keyword evidence="6" id="KW-1185">Reference proteome</keyword>
<evidence type="ECO:0000313" key="5">
    <source>
        <dbReference type="EMBL" id="MBS2550792.1"/>
    </source>
</evidence>
<dbReference type="Pfam" id="PF02585">
    <property type="entry name" value="PIG-L"/>
    <property type="match status" value="1"/>
</dbReference>
<evidence type="ECO:0000256" key="4">
    <source>
        <dbReference type="HAMAP-Rule" id="MF_01696"/>
    </source>
</evidence>
<comment type="similarity">
    <text evidence="4">Belongs to the MshB deacetylase family.</text>
</comment>
<evidence type="ECO:0000256" key="3">
    <source>
        <dbReference type="ARBA" id="ARBA00022833"/>
    </source>
</evidence>
<dbReference type="EC" id="3.5.1.103" evidence="4"/>
<organism evidence="5 6">
    <name type="scientific">Catenulispora pinistramenti</name>
    <dbReference type="NCBI Taxonomy" id="2705254"/>
    <lineage>
        <taxon>Bacteria</taxon>
        <taxon>Bacillati</taxon>
        <taxon>Actinomycetota</taxon>
        <taxon>Actinomycetes</taxon>
        <taxon>Catenulisporales</taxon>
        <taxon>Catenulisporaceae</taxon>
        <taxon>Catenulispora</taxon>
    </lineage>
</organism>
<sequence length="375" mass="39785">MTLPPDLLDMPFARLGDRLGNPLRLLMVHAHPDDETTTTGATAALYAAETIDVHLVTCTRGERGEILDPEVRRAVDAAADREQALGELRVRELAVAVEKLGIKGSRFLGGPGRWWDSGVAGADTNADPRSLVAGDRREQVDALAAVIREVRPQVLVTYDSRGGYGHPDHIRAHELSLAAVDRAAESDAESDAGFAAGAEADVEAIAELNADAGTESGAEAAPAWSVAKVYAAVVPFSVVRAVARRLGTGGGSPFAALAEALADGVPPDRIDIPYGVPDHLVTARIDARDWLDSKTAAMRAHRSQMPADGWFFKLAAIGDGGFGMEHFQLLRGTPGPVDDGFEADLFAGLRAVDDVDCEPDFGWPEYDQEPAAELP</sequence>
<accession>A0ABS5KXK1</accession>
<protein>
    <recommendedName>
        <fullName evidence="4">1D-myo-inositol 2-acetamido-2-deoxy-alpha-D-glucopyranoside deacetylase</fullName>
        <shortName evidence="4">GlcNAc-Ins deacetylase</shortName>
        <ecNumber evidence="4">3.5.1.103</ecNumber>
    </recommendedName>
    <alternativeName>
        <fullName evidence="4">N-acetyl-1-D-myo-inositol-2-amino-2-deoxy-alpha-D-glucopyranoside deacetylase</fullName>
    </alternativeName>
</protein>
<evidence type="ECO:0000256" key="2">
    <source>
        <dbReference type="ARBA" id="ARBA00022801"/>
    </source>
</evidence>
<feature type="binding site" evidence="4">
    <location>
        <position position="169"/>
    </location>
    <ligand>
        <name>Zn(2+)</name>
        <dbReference type="ChEBI" id="CHEBI:29105"/>
    </ligand>
</feature>
<dbReference type="RefSeq" id="WP_212014336.1">
    <property type="nucleotide sequence ID" value="NZ_JAAFYZ010000115.1"/>
</dbReference>
<dbReference type="PANTHER" id="PTHR12993">
    <property type="entry name" value="N-ACETYLGLUCOSAMINYL-PHOSPHATIDYLINOSITOL DE-N-ACETYLASE-RELATED"/>
    <property type="match status" value="1"/>
</dbReference>
<gene>
    <name evidence="4 5" type="primary">mshB</name>
    <name evidence="5" type="ORF">KGQ19_28360</name>
</gene>